<dbReference type="Gene3D" id="3.40.50.620">
    <property type="entry name" value="HUPs"/>
    <property type="match status" value="1"/>
</dbReference>
<keyword evidence="2 8" id="KW-0963">Cytoplasm</keyword>
<dbReference type="HAMAP" id="MF_01161">
    <property type="entry name" value="tRNA_Ile_lys_synt"/>
    <property type="match status" value="1"/>
</dbReference>
<evidence type="ECO:0000256" key="1">
    <source>
        <dbReference type="ARBA" id="ARBA00004496"/>
    </source>
</evidence>
<dbReference type="InterPro" id="IPR011063">
    <property type="entry name" value="TilS/TtcA_N"/>
</dbReference>
<evidence type="ECO:0000313" key="11">
    <source>
        <dbReference type="Proteomes" id="UP000184305"/>
    </source>
</evidence>
<evidence type="ECO:0000256" key="6">
    <source>
        <dbReference type="ARBA" id="ARBA00022840"/>
    </source>
</evidence>
<organism evidence="10 11">
    <name type="scientific">Phytopseudomonas punonensis</name>
    <dbReference type="NCBI Taxonomy" id="1220495"/>
    <lineage>
        <taxon>Bacteria</taxon>
        <taxon>Pseudomonadati</taxon>
        <taxon>Pseudomonadota</taxon>
        <taxon>Gammaproteobacteria</taxon>
        <taxon>Pseudomonadales</taxon>
        <taxon>Pseudomonadaceae</taxon>
        <taxon>Phytopseudomonas</taxon>
    </lineage>
</organism>
<gene>
    <name evidence="8" type="primary">tilS</name>
    <name evidence="10" type="ORF">SAMN05216288_0857</name>
</gene>
<sequence length="433" mass="48193">MVLENILLERLAACRSAPAWRVAFSGGLDSSVLLHVLACAARRHELPPISAIHVHHGLQSIAESWPAHCQRFCDELGVALHVEHVQVAPGASIERAARDARYAAFTSLMAPGEVMLLAQHQDDQAETVLYRLLRGAGVSGLAAMAERRPLGQGHVVRPLLAVSRKVLEDYAVSHGLRWVDDPSNADSGFARNFLRRDILPRLATRWPAVSQVLARAAAHQAEAGELLQDLAEIDLQRTRSELAISWLRIPCLDLQALRQLSEARQRNLLRYWLKDATAMPDSRHWQGWRDLRDAAAGASPVWRLEDGELRRHGNQLLWLDAVWSLGWPRQERPWHDPKHPLVLPGNGEVWFSGPIPEGRLSIGYRQGGEIISVSGRGRRDLKRLLQEASVPDFIRARMPLLLRDGQPLAVANLPFDPAAAALHWRPLCVAGSE</sequence>
<reference evidence="11" key="1">
    <citation type="submission" date="2016-11" db="EMBL/GenBank/DDBJ databases">
        <authorList>
            <person name="Varghese N."/>
            <person name="Submissions S."/>
        </authorList>
    </citation>
    <scope>NUCLEOTIDE SEQUENCE [LARGE SCALE GENOMIC DNA]</scope>
    <source>
        <strain evidence="11">CECT 8089</strain>
    </source>
</reference>
<keyword evidence="6 8" id="KW-0067">ATP-binding</keyword>
<dbReference type="InterPro" id="IPR012094">
    <property type="entry name" value="tRNA_Ile_lys_synt"/>
</dbReference>
<dbReference type="SMART" id="SM00977">
    <property type="entry name" value="TilS_C"/>
    <property type="match status" value="1"/>
</dbReference>
<dbReference type="GO" id="GO:0006400">
    <property type="term" value="P:tRNA modification"/>
    <property type="evidence" value="ECO:0007669"/>
    <property type="project" value="UniProtKB-UniRule"/>
</dbReference>
<dbReference type="Pfam" id="PF09179">
    <property type="entry name" value="TilS"/>
    <property type="match status" value="1"/>
</dbReference>
<comment type="domain">
    <text evidence="8">The N-terminal region contains the highly conserved SGGXDS motif, predicted to be a P-loop motif involved in ATP binding.</text>
</comment>
<protein>
    <recommendedName>
        <fullName evidence="8">tRNA(Ile)-lysidine synthase</fullName>
        <ecNumber evidence="8">6.3.4.19</ecNumber>
    </recommendedName>
    <alternativeName>
        <fullName evidence="8">tRNA(Ile)-2-lysyl-cytidine synthase</fullName>
    </alternativeName>
    <alternativeName>
        <fullName evidence="8">tRNA(Ile)-lysidine synthetase</fullName>
    </alternativeName>
</protein>
<dbReference type="RefSeq" id="WP_073261649.1">
    <property type="nucleotide sequence ID" value="NZ_FRBQ01000001.1"/>
</dbReference>
<dbReference type="SUPFAM" id="SSF82829">
    <property type="entry name" value="MesJ substrate recognition domain-like"/>
    <property type="match status" value="1"/>
</dbReference>
<dbReference type="GO" id="GO:0005524">
    <property type="term" value="F:ATP binding"/>
    <property type="evidence" value="ECO:0007669"/>
    <property type="project" value="UniProtKB-UniRule"/>
</dbReference>
<dbReference type="Proteomes" id="UP000184305">
    <property type="component" value="Unassembled WGS sequence"/>
</dbReference>
<keyword evidence="5 8" id="KW-0547">Nucleotide-binding</keyword>
<dbReference type="InterPro" id="IPR015262">
    <property type="entry name" value="tRNA_Ile_lys_synt_subst-bd"/>
</dbReference>
<dbReference type="InterPro" id="IPR012796">
    <property type="entry name" value="Lysidine-tRNA-synth_C"/>
</dbReference>
<evidence type="ECO:0000256" key="5">
    <source>
        <dbReference type="ARBA" id="ARBA00022741"/>
    </source>
</evidence>
<comment type="catalytic activity">
    <reaction evidence="7 8">
        <text>cytidine(34) in tRNA(Ile2) + L-lysine + ATP = lysidine(34) in tRNA(Ile2) + AMP + diphosphate + H(+)</text>
        <dbReference type="Rhea" id="RHEA:43744"/>
        <dbReference type="Rhea" id="RHEA-COMP:10625"/>
        <dbReference type="Rhea" id="RHEA-COMP:10670"/>
        <dbReference type="ChEBI" id="CHEBI:15378"/>
        <dbReference type="ChEBI" id="CHEBI:30616"/>
        <dbReference type="ChEBI" id="CHEBI:32551"/>
        <dbReference type="ChEBI" id="CHEBI:33019"/>
        <dbReference type="ChEBI" id="CHEBI:82748"/>
        <dbReference type="ChEBI" id="CHEBI:83665"/>
        <dbReference type="ChEBI" id="CHEBI:456215"/>
        <dbReference type="EC" id="6.3.4.19"/>
    </reaction>
</comment>
<keyword evidence="4 8" id="KW-0819">tRNA processing</keyword>
<dbReference type="PANTHER" id="PTHR43033">
    <property type="entry name" value="TRNA(ILE)-LYSIDINE SYNTHASE-RELATED"/>
    <property type="match status" value="1"/>
</dbReference>
<name>A0A1M6X8Y8_9GAMM</name>
<feature type="binding site" evidence="8">
    <location>
        <begin position="25"/>
        <end position="30"/>
    </location>
    <ligand>
        <name>ATP</name>
        <dbReference type="ChEBI" id="CHEBI:30616"/>
    </ligand>
</feature>
<dbReference type="OrthoDB" id="9807403at2"/>
<accession>A0A1M6X8Y8</accession>
<dbReference type="EMBL" id="FRBQ01000001">
    <property type="protein sequence ID" value="SHL02245.1"/>
    <property type="molecule type" value="Genomic_DNA"/>
</dbReference>
<keyword evidence="3 8" id="KW-0436">Ligase</keyword>
<dbReference type="Gene3D" id="1.20.59.20">
    <property type="match status" value="1"/>
</dbReference>
<evidence type="ECO:0000256" key="2">
    <source>
        <dbReference type="ARBA" id="ARBA00022490"/>
    </source>
</evidence>
<proteinExistence type="inferred from homology"/>
<dbReference type="SUPFAM" id="SSF52402">
    <property type="entry name" value="Adenine nucleotide alpha hydrolases-like"/>
    <property type="match status" value="1"/>
</dbReference>
<evidence type="ECO:0000313" key="10">
    <source>
        <dbReference type="EMBL" id="SHL02245.1"/>
    </source>
</evidence>
<dbReference type="EC" id="6.3.4.19" evidence="8"/>
<dbReference type="Pfam" id="PF11734">
    <property type="entry name" value="TilS_C"/>
    <property type="match status" value="1"/>
</dbReference>
<dbReference type="PANTHER" id="PTHR43033:SF1">
    <property type="entry name" value="TRNA(ILE)-LYSIDINE SYNTHASE-RELATED"/>
    <property type="match status" value="1"/>
</dbReference>
<evidence type="ECO:0000259" key="9">
    <source>
        <dbReference type="SMART" id="SM00977"/>
    </source>
</evidence>
<dbReference type="STRING" id="1220495.SAMN05216288_0857"/>
<feature type="domain" description="Lysidine-tRNA(Ile) synthetase C-terminal" evidence="9">
    <location>
        <begin position="360"/>
        <end position="424"/>
    </location>
</feature>
<dbReference type="InterPro" id="IPR014729">
    <property type="entry name" value="Rossmann-like_a/b/a_fold"/>
</dbReference>
<dbReference type="NCBIfam" id="TIGR02432">
    <property type="entry name" value="lysidine_TilS_N"/>
    <property type="match status" value="1"/>
</dbReference>
<comment type="similarity">
    <text evidence="8">Belongs to the tRNA(Ile)-lysidine synthase family.</text>
</comment>
<evidence type="ECO:0000256" key="7">
    <source>
        <dbReference type="ARBA" id="ARBA00048539"/>
    </source>
</evidence>
<evidence type="ECO:0000256" key="3">
    <source>
        <dbReference type="ARBA" id="ARBA00022598"/>
    </source>
</evidence>
<keyword evidence="11" id="KW-1185">Reference proteome</keyword>
<comment type="function">
    <text evidence="8">Ligates lysine onto the cytidine present at position 34 of the AUA codon-specific tRNA(Ile) that contains the anticodon CAU, in an ATP-dependent manner. Cytidine is converted to lysidine, thus changing the amino acid specificity of the tRNA from methionine to isoleucine.</text>
</comment>
<dbReference type="SUPFAM" id="SSF56037">
    <property type="entry name" value="PheT/TilS domain"/>
    <property type="match status" value="1"/>
</dbReference>
<evidence type="ECO:0000256" key="8">
    <source>
        <dbReference type="HAMAP-Rule" id="MF_01161"/>
    </source>
</evidence>
<evidence type="ECO:0000256" key="4">
    <source>
        <dbReference type="ARBA" id="ARBA00022694"/>
    </source>
</evidence>
<dbReference type="AlphaFoldDB" id="A0A1M6X8Y8"/>
<dbReference type="GO" id="GO:0005737">
    <property type="term" value="C:cytoplasm"/>
    <property type="evidence" value="ECO:0007669"/>
    <property type="project" value="UniProtKB-SubCell"/>
</dbReference>
<comment type="subcellular location">
    <subcellularLocation>
        <location evidence="1 8">Cytoplasm</location>
    </subcellularLocation>
</comment>
<dbReference type="Pfam" id="PF01171">
    <property type="entry name" value="ATP_bind_3"/>
    <property type="match status" value="1"/>
</dbReference>
<dbReference type="GO" id="GO:0032267">
    <property type="term" value="F:tRNA(Ile)-lysidine synthase activity"/>
    <property type="evidence" value="ECO:0007669"/>
    <property type="project" value="UniProtKB-EC"/>
</dbReference>
<dbReference type="NCBIfam" id="TIGR02433">
    <property type="entry name" value="lysidine_TilS_C"/>
    <property type="match status" value="1"/>
</dbReference>
<dbReference type="CDD" id="cd01992">
    <property type="entry name" value="TilS_N"/>
    <property type="match status" value="1"/>
</dbReference>
<dbReference type="InterPro" id="IPR012795">
    <property type="entry name" value="tRNA_Ile_lys_synt_N"/>
</dbReference>